<reference evidence="2" key="1">
    <citation type="submission" date="2023-01" db="EMBL/GenBank/DDBJ databases">
        <title>Key to firefly adult light organ development and bioluminescence: homeobox transcription factors regulate luciferase expression and transportation to peroxisome.</title>
        <authorList>
            <person name="Fu X."/>
        </authorList>
    </citation>
    <scope>NUCLEOTIDE SEQUENCE [LARGE SCALE GENOMIC DNA]</scope>
</reference>
<organism evidence="1 2">
    <name type="scientific">Aquatica leii</name>
    <dbReference type="NCBI Taxonomy" id="1421715"/>
    <lineage>
        <taxon>Eukaryota</taxon>
        <taxon>Metazoa</taxon>
        <taxon>Ecdysozoa</taxon>
        <taxon>Arthropoda</taxon>
        <taxon>Hexapoda</taxon>
        <taxon>Insecta</taxon>
        <taxon>Pterygota</taxon>
        <taxon>Neoptera</taxon>
        <taxon>Endopterygota</taxon>
        <taxon>Coleoptera</taxon>
        <taxon>Polyphaga</taxon>
        <taxon>Elateriformia</taxon>
        <taxon>Elateroidea</taxon>
        <taxon>Lampyridae</taxon>
        <taxon>Luciolinae</taxon>
        <taxon>Aquatica</taxon>
    </lineage>
</organism>
<sequence length="103" mass="11912">MENNVRKEQNVLCILSNGRSRLKCFRLICRAKIKKLERENLVAPPVDEIKQVSFLNLTAVDNEAMLEKKEMVDLISTLKEQTRVMNIINKNANCPIAEIMRKL</sequence>
<accession>A0AAN7P6D3</accession>
<evidence type="ECO:0000313" key="2">
    <source>
        <dbReference type="Proteomes" id="UP001353858"/>
    </source>
</evidence>
<evidence type="ECO:0000313" key="1">
    <source>
        <dbReference type="EMBL" id="KAK4876743.1"/>
    </source>
</evidence>
<comment type="caution">
    <text evidence="1">The sequence shown here is derived from an EMBL/GenBank/DDBJ whole genome shotgun (WGS) entry which is preliminary data.</text>
</comment>
<proteinExistence type="predicted"/>
<name>A0AAN7P6D3_9COLE</name>
<gene>
    <name evidence="1" type="ORF">RN001_009249</name>
</gene>
<dbReference type="Proteomes" id="UP001353858">
    <property type="component" value="Unassembled WGS sequence"/>
</dbReference>
<keyword evidence="2" id="KW-1185">Reference proteome</keyword>
<protein>
    <submittedName>
        <fullName evidence="1">Uncharacterized protein</fullName>
    </submittedName>
</protein>
<dbReference type="AlphaFoldDB" id="A0AAN7P6D3"/>
<dbReference type="EMBL" id="JARPUR010000004">
    <property type="protein sequence ID" value="KAK4876743.1"/>
    <property type="molecule type" value="Genomic_DNA"/>
</dbReference>